<gene>
    <name evidence="7 9" type="primary">rnpA</name>
    <name evidence="9" type="ORF">D7Z54_30215</name>
</gene>
<comment type="caution">
    <text evidence="9">The sequence shown here is derived from an EMBL/GenBank/DDBJ whole genome shotgun (WGS) entry which is preliminary data.</text>
</comment>
<dbReference type="SUPFAM" id="SSF54211">
    <property type="entry name" value="Ribosomal protein S5 domain 2-like"/>
    <property type="match status" value="1"/>
</dbReference>
<comment type="catalytic activity">
    <reaction evidence="7">
        <text>Endonucleolytic cleavage of RNA, removing 5'-extranucleotides from tRNA precursor.</text>
        <dbReference type="EC" id="3.1.26.5"/>
    </reaction>
</comment>
<dbReference type="GO" id="GO:0001682">
    <property type="term" value="P:tRNA 5'-leader removal"/>
    <property type="evidence" value="ECO:0007669"/>
    <property type="project" value="UniProtKB-UniRule"/>
</dbReference>
<dbReference type="InterPro" id="IPR020568">
    <property type="entry name" value="Ribosomal_Su5_D2-typ_SF"/>
</dbReference>
<evidence type="ECO:0000313" key="9">
    <source>
        <dbReference type="EMBL" id="RSL29619.1"/>
    </source>
</evidence>
<keyword evidence="5 7" id="KW-0378">Hydrolase</keyword>
<evidence type="ECO:0000256" key="8">
    <source>
        <dbReference type="NCBIfam" id="TIGR00188"/>
    </source>
</evidence>
<protein>
    <recommendedName>
        <fullName evidence="7 8">Ribonuclease P protein component</fullName>
        <shortName evidence="7">RNase P protein</shortName>
        <shortName evidence="7">RNaseP protein</shortName>
        <ecNumber evidence="7 8">3.1.26.5</ecNumber>
    </recommendedName>
    <alternativeName>
        <fullName evidence="7">Protein C5</fullName>
    </alternativeName>
</protein>
<dbReference type="AlphaFoldDB" id="A0A428MU10"/>
<keyword evidence="10" id="KW-1185">Reference proteome</keyword>
<dbReference type="FunFam" id="3.30.230.10:FF:000021">
    <property type="entry name" value="Ribonuclease P protein component"/>
    <property type="match status" value="1"/>
</dbReference>
<dbReference type="Pfam" id="PF00825">
    <property type="entry name" value="Ribonuclease_P"/>
    <property type="match status" value="1"/>
</dbReference>
<dbReference type="PANTHER" id="PTHR33992:SF1">
    <property type="entry name" value="RIBONUCLEASE P PROTEIN COMPONENT"/>
    <property type="match status" value="1"/>
</dbReference>
<dbReference type="GO" id="GO:0004526">
    <property type="term" value="F:ribonuclease P activity"/>
    <property type="evidence" value="ECO:0007669"/>
    <property type="project" value="UniProtKB-UniRule"/>
</dbReference>
<keyword evidence="4 7" id="KW-0255">Endonuclease</keyword>
<evidence type="ECO:0000313" key="10">
    <source>
        <dbReference type="Proteomes" id="UP000275076"/>
    </source>
</evidence>
<evidence type="ECO:0000256" key="6">
    <source>
        <dbReference type="ARBA" id="ARBA00022884"/>
    </source>
</evidence>
<dbReference type="EC" id="3.1.26.5" evidence="7 8"/>
<comment type="function">
    <text evidence="1 7">RNaseP catalyzes the removal of the 5'-leader sequence from pre-tRNA to produce the mature 5'-terminus. It can also cleave other RNA substrates such as 4.5S RNA. The protein component plays an auxiliary but essential role in vivo by binding to the 5'-leader sequence and broadening the substrate specificity of the ribozyme.</text>
</comment>
<sequence>MKKKYKIKKNHEFSRIFEKGKSSANRQFVIYVLDKHEQSHFRAGLTVSKKMGNAVTRNRIKRLLREAVREMSEELQEGKDYIIIARKPVVQMDYEEIKKSLKHVTNVAGVLKKHKKMWKDK</sequence>
<dbReference type="GO" id="GO:0000049">
    <property type="term" value="F:tRNA binding"/>
    <property type="evidence" value="ECO:0007669"/>
    <property type="project" value="UniProtKB-UniRule"/>
</dbReference>
<accession>A0A428MU10</accession>
<comment type="subunit">
    <text evidence="7">Consists of a catalytic RNA component (M1 or rnpB) and a protein subunit.</text>
</comment>
<dbReference type="GO" id="GO:0042781">
    <property type="term" value="F:3'-tRNA processing endoribonuclease activity"/>
    <property type="evidence" value="ECO:0007669"/>
    <property type="project" value="TreeGrafter"/>
</dbReference>
<keyword evidence="3 7" id="KW-0540">Nuclease</keyword>
<proteinExistence type="inferred from homology"/>
<comment type="similarity">
    <text evidence="7">Belongs to the RnpA family.</text>
</comment>
<dbReference type="PANTHER" id="PTHR33992">
    <property type="entry name" value="RIBONUCLEASE P PROTEIN COMPONENT"/>
    <property type="match status" value="1"/>
</dbReference>
<dbReference type="InterPro" id="IPR014721">
    <property type="entry name" value="Ribsml_uS5_D2-typ_fold_subgr"/>
</dbReference>
<dbReference type="Gene3D" id="3.30.230.10">
    <property type="match status" value="1"/>
</dbReference>
<dbReference type="InterPro" id="IPR000100">
    <property type="entry name" value="RNase_P"/>
</dbReference>
<evidence type="ECO:0000256" key="3">
    <source>
        <dbReference type="ARBA" id="ARBA00022722"/>
    </source>
</evidence>
<dbReference type="GO" id="GO:0030677">
    <property type="term" value="C:ribonuclease P complex"/>
    <property type="evidence" value="ECO:0007669"/>
    <property type="project" value="TreeGrafter"/>
</dbReference>
<keyword evidence="6 7" id="KW-0694">RNA-binding</keyword>
<evidence type="ECO:0000256" key="2">
    <source>
        <dbReference type="ARBA" id="ARBA00022694"/>
    </source>
</evidence>
<evidence type="ECO:0000256" key="4">
    <source>
        <dbReference type="ARBA" id="ARBA00022759"/>
    </source>
</evidence>
<dbReference type="OrthoDB" id="9810867at2"/>
<name>A0A428MU10_9BACI</name>
<dbReference type="InterPro" id="IPR020539">
    <property type="entry name" value="RNase_P_CS"/>
</dbReference>
<keyword evidence="2 7" id="KW-0819">tRNA processing</keyword>
<dbReference type="RefSeq" id="WP_125562164.1">
    <property type="nucleotide sequence ID" value="NZ_RBVX01000058.1"/>
</dbReference>
<dbReference type="PROSITE" id="PS00648">
    <property type="entry name" value="RIBONUCLEASE_P"/>
    <property type="match status" value="1"/>
</dbReference>
<evidence type="ECO:0000256" key="1">
    <source>
        <dbReference type="ARBA" id="ARBA00002663"/>
    </source>
</evidence>
<organism evidence="9 10">
    <name type="scientific">Salibacterium salarium</name>
    <dbReference type="NCBI Taxonomy" id="284579"/>
    <lineage>
        <taxon>Bacteria</taxon>
        <taxon>Bacillati</taxon>
        <taxon>Bacillota</taxon>
        <taxon>Bacilli</taxon>
        <taxon>Bacillales</taxon>
        <taxon>Bacillaceae</taxon>
    </lineage>
</organism>
<evidence type="ECO:0000256" key="7">
    <source>
        <dbReference type="HAMAP-Rule" id="MF_00227"/>
    </source>
</evidence>
<evidence type="ECO:0000256" key="5">
    <source>
        <dbReference type="ARBA" id="ARBA00022801"/>
    </source>
</evidence>
<dbReference type="NCBIfam" id="TIGR00188">
    <property type="entry name" value="rnpA"/>
    <property type="match status" value="1"/>
</dbReference>
<dbReference type="HAMAP" id="MF_00227">
    <property type="entry name" value="RNase_P"/>
    <property type="match status" value="1"/>
</dbReference>
<reference evidence="9 10" key="1">
    <citation type="submission" date="2018-10" db="EMBL/GenBank/DDBJ databases">
        <title>Draft genome sequence of Bacillus salarius IM0101, isolated from a hypersaline soil in Inner Mongolia, China.</title>
        <authorList>
            <person name="Yamprayoonswat W."/>
            <person name="Boonvisut S."/>
            <person name="Jumpathong W."/>
            <person name="Sittihan S."/>
            <person name="Ruangsuj P."/>
            <person name="Wanthongcharoen S."/>
            <person name="Thongpramul N."/>
            <person name="Pimmason S."/>
            <person name="Yu B."/>
            <person name="Yasawong M."/>
        </authorList>
    </citation>
    <scope>NUCLEOTIDE SEQUENCE [LARGE SCALE GENOMIC DNA]</scope>
    <source>
        <strain evidence="9 10">IM0101</strain>
    </source>
</reference>
<dbReference type="EMBL" id="RBVX01000058">
    <property type="protein sequence ID" value="RSL29619.1"/>
    <property type="molecule type" value="Genomic_DNA"/>
</dbReference>
<dbReference type="Proteomes" id="UP000275076">
    <property type="component" value="Unassembled WGS sequence"/>
</dbReference>